<accession>A0AAV6GS85</accession>
<dbReference type="PANTHER" id="PTHR15231">
    <property type="entry name" value="PHOSPHATIDYLINOSITOL N-ACETYLGLUCOSAMINYLTRANSFERASE SUBUNIT H"/>
    <property type="match status" value="1"/>
</dbReference>
<dbReference type="PANTHER" id="PTHR15231:SF1">
    <property type="entry name" value="PHOSPHATIDYLINOSITOL N-ACETYLGLUCOSAMINYLTRANSFERASE SUBUNIT H"/>
    <property type="match status" value="1"/>
</dbReference>
<evidence type="ECO:0000256" key="3">
    <source>
        <dbReference type="SAM" id="Phobius"/>
    </source>
</evidence>
<gene>
    <name evidence="5" type="ORF">AALO_G00106920</name>
</gene>
<dbReference type="InterPro" id="IPR019328">
    <property type="entry name" value="PIGH-H_dom"/>
</dbReference>
<dbReference type="Proteomes" id="UP000823561">
    <property type="component" value="Chromosome 8"/>
</dbReference>
<keyword evidence="3" id="KW-0812">Transmembrane</keyword>
<evidence type="ECO:0000313" key="5">
    <source>
        <dbReference type="EMBL" id="KAG5276545.1"/>
    </source>
</evidence>
<comment type="pathway">
    <text evidence="1">Glycolipid biosynthesis; glycosylphosphatidylinositol-anchor biosynthesis.</text>
</comment>
<protein>
    <recommendedName>
        <fullName evidence="4">Phosphatidylinositol N-acetylglucosaminyltransferase subunit H conserved domain-containing protein</fullName>
    </recommendedName>
</protein>
<comment type="similarity">
    <text evidence="2">Belongs to the PIGH family.</text>
</comment>
<dbReference type="Pfam" id="PF10181">
    <property type="entry name" value="PIG-H"/>
    <property type="match status" value="1"/>
</dbReference>
<comment type="caution">
    <text evidence="5">The sequence shown here is derived from an EMBL/GenBank/DDBJ whole genome shotgun (WGS) entry which is preliminary data.</text>
</comment>
<proteinExistence type="inferred from homology"/>
<evidence type="ECO:0000256" key="1">
    <source>
        <dbReference type="ARBA" id="ARBA00004687"/>
    </source>
</evidence>
<dbReference type="GO" id="GO:0000506">
    <property type="term" value="C:glycosylphosphatidylinositol-N-acetylglucosaminyltransferase (GPI-GnT) complex"/>
    <property type="evidence" value="ECO:0007669"/>
    <property type="project" value="InterPro"/>
</dbReference>
<dbReference type="AlphaFoldDB" id="A0AAV6GS85"/>
<feature type="domain" description="Phosphatidylinositol N-acetylglucosaminyltransferase subunit H conserved" evidence="4">
    <location>
        <begin position="88"/>
        <end position="156"/>
    </location>
</feature>
<feature type="transmembrane region" description="Helical" evidence="3">
    <location>
        <begin position="40"/>
        <end position="57"/>
    </location>
</feature>
<dbReference type="InterPro" id="IPR044215">
    <property type="entry name" value="PIG-H"/>
</dbReference>
<organism evidence="5 6">
    <name type="scientific">Alosa alosa</name>
    <name type="common">allis shad</name>
    <dbReference type="NCBI Taxonomy" id="278164"/>
    <lineage>
        <taxon>Eukaryota</taxon>
        <taxon>Metazoa</taxon>
        <taxon>Chordata</taxon>
        <taxon>Craniata</taxon>
        <taxon>Vertebrata</taxon>
        <taxon>Euteleostomi</taxon>
        <taxon>Actinopterygii</taxon>
        <taxon>Neopterygii</taxon>
        <taxon>Teleostei</taxon>
        <taxon>Clupei</taxon>
        <taxon>Clupeiformes</taxon>
        <taxon>Clupeoidei</taxon>
        <taxon>Clupeidae</taxon>
        <taxon>Alosa</taxon>
    </lineage>
</organism>
<evidence type="ECO:0000256" key="2">
    <source>
        <dbReference type="ARBA" id="ARBA00009610"/>
    </source>
</evidence>
<keyword evidence="6" id="KW-1185">Reference proteome</keyword>
<evidence type="ECO:0000313" key="6">
    <source>
        <dbReference type="Proteomes" id="UP000823561"/>
    </source>
</evidence>
<keyword evidence="3" id="KW-0472">Membrane</keyword>
<reference evidence="5" key="1">
    <citation type="submission" date="2020-10" db="EMBL/GenBank/DDBJ databases">
        <title>Chromosome-scale genome assembly of the Allis shad, Alosa alosa.</title>
        <authorList>
            <person name="Margot Z."/>
            <person name="Christophe K."/>
            <person name="Cabau C."/>
            <person name="Louis A."/>
            <person name="Berthelot C."/>
            <person name="Parey E."/>
            <person name="Roest Crollius H."/>
            <person name="Montfort J."/>
            <person name="Robinson-Rechavi M."/>
            <person name="Bucao C."/>
            <person name="Bouchez O."/>
            <person name="Gislard M."/>
            <person name="Lluch J."/>
            <person name="Milhes M."/>
            <person name="Lampietro C."/>
            <person name="Lopez Roques C."/>
            <person name="Donnadieu C."/>
            <person name="Braasch I."/>
            <person name="Desvignes T."/>
            <person name="Postlethwait J."/>
            <person name="Bobe J."/>
            <person name="Guiguen Y."/>
        </authorList>
    </citation>
    <scope>NUCLEOTIDE SEQUENCE</scope>
    <source>
        <strain evidence="5">M-15738</strain>
        <tissue evidence="5">Blood</tissue>
    </source>
</reference>
<sequence>MAVNQFTDINGKTITLDSQSHTDFCREFTISNPKLSLRSILMYTCTVWLFAYAVFFITDNTVVLSSAIIVTLVSMMICIHFVKVDHETLLIIRSLGVQVSSSFASGRECTSFIEMSKIKDIVINEAVHMHRVIYYLCILVKDPSDPEMVSSVVPLFQSSKPRLNCLVQVYKACQEIPSDPHSDAIML</sequence>
<keyword evidence="3" id="KW-1133">Transmembrane helix</keyword>
<dbReference type="EMBL" id="JADWDJ010000008">
    <property type="protein sequence ID" value="KAG5276545.1"/>
    <property type="molecule type" value="Genomic_DNA"/>
</dbReference>
<dbReference type="GO" id="GO:0006506">
    <property type="term" value="P:GPI anchor biosynthetic process"/>
    <property type="evidence" value="ECO:0007669"/>
    <property type="project" value="InterPro"/>
</dbReference>
<evidence type="ECO:0000259" key="4">
    <source>
        <dbReference type="Pfam" id="PF10181"/>
    </source>
</evidence>
<name>A0AAV6GS85_9TELE</name>
<feature type="transmembrane region" description="Helical" evidence="3">
    <location>
        <begin position="63"/>
        <end position="82"/>
    </location>
</feature>